<evidence type="ECO:0000313" key="3">
    <source>
        <dbReference type="Proteomes" id="UP000730739"/>
    </source>
</evidence>
<gene>
    <name evidence="2" type="ORF">J2Z31_004817</name>
</gene>
<feature type="compositionally biased region" description="Basic and acidic residues" evidence="1">
    <location>
        <begin position="36"/>
        <end position="45"/>
    </location>
</feature>
<dbReference type="RefSeq" id="WP_209605197.1">
    <property type="nucleotide sequence ID" value="NZ_JAGILA010000008.1"/>
</dbReference>
<comment type="caution">
    <text evidence="2">The sequence shown here is derived from an EMBL/GenBank/DDBJ whole genome shotgun (WGS) entry which is preliminary data.</text>
</comment>
<reference evidence="2 3" key="1">
    <citation type="submission" date="2021-03" db="EMBL/GenBank/DDBJ databases">
        <title>Genomic Encyclopedia of Type Strains, Phase IV (KMG-IV): sequencing the most valuable type-strain genomes for metagenomic binning, comparative biology and taxonomic classification.</title>
        <authorList>
            <person name="Goeker M."/>
        </authorList>
    </citation>
    <scope>NUCLEOTIDE SEQUENCE [LARGE SCALE GENOMIC DNA]</scope>
    <source>
        <strain evidence="2 3">DSM 13372</strain>
    </source>
</reference>
<protein>
    <submittedName>
        <fullName evidence="2">Uncharacterized protein</fullName>
    </submittedName>
</protein>
<sequence length="131" mass="14627">MAALTLAVANPNAAERRVENFAPPNRSMPQARKSIRPADRSSPSRDDRDFLLALLARAGLVIERLASERRAANAARNWVETRRQLAKLPSMVRDDLLHAELSVIGAPDKDVRMERQPITIGDGKHQTYSFD</sequence>
<evidence type="ECO:0000256" key="1">
    <source>
        <dbReference type="SAM" id="MobiDB-lite"/>
    </source>
</evidence>
<accession>A0ABS4R5W0</accession>
<evidence type="ECO:0000313" key="2">
    <source>
        <dbReference type="EMBL" id="MBP2238280.1"/>
    </source>
</evidence>
<proteinExistence type="predicted"/>
<name>A0ABS4R5W0_9HYPH</name>
<organism evidence="2 3">
    <name type="scientific">Sinorhizobium kostiense</name>
    <dbReference type="NCBI Taxonomy" id="76747"/>
    <lineage>
        <taxon>Bacteria</taxon>
        <taxon>Pseudomonadati</taxon>
        <taxon>Pseudomonadota</taxon>
        <taxon>Alphaproteobacteria</taxon>
        <taxon>Hyphomicrobiales</taxon>
        <taxon>Rhizobiaceae</taxon>
        <taxon>Sinorhizobium/Ensifer group</taxon>
        <taxon>Sinorhizobium</taxon>
    </lineage>
</organism>
<dbReference type="Proteomes" id="UP000730739">
    <property type="component" value="Unassembled WGS sequence"/>
</dbReference>
<feature type="region of interest" description="Disordered" evidence="1">
    <location>
        <begin position="20"/>
        <end position="45"/>
    </location>
</feature>
<dbReference type="EMBL" id="JAGILA010000008">
    <property type="protein sequence ID" value="MBP2238280.1"/>
    <property type="molecule type" value="Genomic_DNA"/>
</dbReference>
<keyword evidence="3" id="KW-1185">Reference proteome</keyword>